<evidence type="ECO:0000256" key="1">
    <source>
        <dbReference type="ARBA" id="ARBA00022670"/>
    </source>
</evidence>
<dbReference type="EMBL" id="FLUQ01000002">
    <property type="protein sequence ID" value="SBW05219.1"/>
    <property type="molecule type" value="Genomic_DNA"/>
</dbReference>
<organism evidence="4">
    <name type="scientific">uncultured delta proteobacterium</name>
    <dbReference type="NCBI Taxonomy" id="34034"/>
    <lineage>
        <taxon>Bacteria</taxon>
        <taxon>Deltaproteobacteria</taxon>
        <taxon>environmental samples</taxon>
    </lineage>
</organism>
<proteinExistence type="inferred from homology"/>
<gene>
    <name evidence="4" type="ORF">KL86DPRO_20449</name>
</gene>
<dbReference type="PANTHER" id="PTHR30217:SF6">
    <property type="entry name" value="TRNA HYDROXYLATION PROTEIN P"/>
    <property type="match status" value="1"/>
</dbReference>
<protein>
    <recommendedName>
        <fullName evidence="5">Peptidase U32</fullName>
    </recommendedName>
</protein>
<evidence type="ECO:0008006" key="5">
    <source>
        <dbReference type="Google" id="ProtNLM"/>
    </source>
</evidence>
<dbReference type="GO" id="GO:0008233">
    <property type="term" value="F:peptidase activity"/>
    <property type="evidence" value="ECO:0007669"/>
    <property type="project" value="UniProtKB-KW"/>
</dbReference>
<evidence type="ECO:0000256" key="2">
    <source>
        <dbReference type="ARBA" id="ARBA00022801"/>
    </source>
</evidence>
<dbReference type="Pfam" id="PF01136">
    <property type="entry name" value="Peptidase_U32"/>
    <property type="match status" value="1"/>
</dbReference>
<evidence type="ECO:0000256" key="3">
    <source>
        <dbReference type="ARBA" id="ARBA00038374"/>
    </source>
</evidence>
<comment type="similarity">
    <text evidence="3">Belongs to the peptidase U32 family.</text>
</comment>
<accession>A0A212K0I5</accession>
<dbReference type="InterPro" id="IPR051454">
    <property type="entry name" value="RNA/ubiquinone_mod_enzymes"/>
</dbReference>
<reference evidence="4" key="1">
    <citation type="submission" date="2016-04" db="EMBL/GenBank/DDBJ databases">
        <authorList>
            <person name="Evans L.H."/>
            <person name="Alamgir A."/>
            <person name="Owens N."/>
            <person name="Weber N.D."/>
            <person name="Virtaneva K."/>
            <person name="Barbian K."/>
            <person name="Babar A."/>
            <person name="Rosenke K."/>
        </authorList>
    </citation>
    <scope>NUCLEOTIDE SEQUENCE</scope>
    <source>
        <strain evidence="4">86</strain>
    </source>
</reference>
<evidence type="ECO:0000313" key="4">
    <source>
        <dbReference type="EMBL" id="SBW05219.1"/>
    </source>
</evidence>
<keyword evidence="1" id="KW-0645">Protease</keyword>
<dbReference type="PROSITE" id="PS01276">
    <property type="entry name" value="PEPTIDASE_U32"/>
    <property type="match status" value="1"/>
</dbReference>
<sequence>MDSLVHDPEKNRALTQYHAKRNRCFAGWLWSQRFFMTPPFSPELLVPAGDMEKFRTAVLYGADAVYLGGTSGNLRAASKGFTPAELRDAVSLAAVKNVKIYYCLNALPFERDMAAMPEAVETAAEAGVHAFIVADPGVLSLVQRYAEGVPAHISTQANTTNAGAVRFWTDAGASRVVLARELPHREIRAIRAQLPETELEVFVHGAMCLAVSGQCLLSAWLNNRPANLGRCTQPCRFEYRATDAAFSLTLEEALRPGQALWDIQQNENFAALFAPDDLCLLPFLPWFIKNRINALKIEGRTKGAAYVAHVTDAYRAALDAAAASLASGTAFPFRSFLPDLARTASRPLSTGFFLHKRRAVTGVAAPRPLLAKILEPLNSDNTAWAVTVLGKWDEARPAEIMLPGMRRPVMAPGTYALENHRGERAGSAASGTRAVLYTDVPGVVPGVFIREIV</sequence>
<dbReference type="PANTHER" id="PTHR30217">
    <property type="entry name" value="PEPTIDASE U32 FAMILY"/>
    <property type="match status" value="1"/>
</dbReference>
<name>A0A212K0I5_9DELT</name>
<keyword evidence="2" id="KW-0378">Hydrolase</keyword>
<dbReference type="AlphaFoldDB" id="A0A212K0I5"/>
<dbReference type="InterPro" id="IPR001539">
    <property type="entry name" value="Peptidase_U32"/>
</dbReference>
<dbReference type="GO" id="GO:0006508">
    <property type="term" value="P:proteolysis"/>
    <property type="evidence" value="ECO:0007669"/>
    <property type="project" value="UniProtKB-KW"/>
</dbReference>